<dbReference type="Proteomes" id="UP000284120">
    <property type="component" value="Unassembled WGS sequence"/>
</dbReference>
<dbReference type="InterPro" id="IPR024618">
    <property type="entry name" value="DUF3857"/>
</dbReference>
<dbReference type="Gene3D" id="2.60.120.1130">
    <property type="match status" value="1"/>
</dbReference>
<dbReference type="EMBL" id="SAYW01000001">
    <property type="protein sequence ID" value="RWU10422.1"/>
    <property type="molecule type" value="Genomic_DNA"/>
</dbReference>
<keyword evidence="1" id="KW-0732">Signal</keyword>
<dbReference type="Pfam" id="PF12969">
    <property type="entry name" value="DUF3857"/>
    <property type="match status" value="1"/>
</dbReference>
<evidence type="ECO:0000313" key="4">
    <source>
        <dbReference type="Proteomes" id="UP000284120"/>
    </source>
</evidence>
<evidence type="ECO:0000313" key="3">
    <source>
        <dbReference type="EMBL" id="RWU10422.1"/>
    </source>
</evidence>
<dbReference type="OrthoDB" id="8595007at2"/>
<protein>
    <submittedName>
        <fullName evidence="3">DUF3857 domain-containing protein</fullName>
    </submittedName>
</protein>
<evidence type="ECO:0000256" key="1">
    <source>
        <dbReference type="SAM" id="SignalP"/>
    </source>
</evidence>
<dbReference type="RefSeq" id="WP_113645917.1">
    <property type="nucleotide sequence ID" value="NZ_QMHN01000001.1"/>
</dbReference>
<dbReference type="Gene3D" id="2.60.40.3140">
    <property type="match status" value="1"/>
</dbReference>
<dbReference type="SUPFAM" id="SSF54001">
    <property type="entry name" value="Cysteine proteinases"/>
    <property type="match status" value="1"/>
</dbReference>
<feature type="domain" description="DUF3857" evidence="2">
    <location>
        <begin position="54"/>
        <end position="213"/>
    </location>
</feature>
<accession>A0A3S3PQ60</accession>
<feature type="signal peptide" evidence="1">
    <location>
        <begin position="1"/>
        <end position="19"/>
    </location>
</feature>
<reference evidence="3 4" key="1">
    <citation type="submission" date="2018-06" db="EMBL/GenBank/DDBJ databases">
        <title>Pedobacter endophyticus sp. nov., an endophytic bacterium isolated from a leaf of Triticum aestivum.</title>
        <authorList>
            <person name="Zhang L."/>
        </authorList>
    </citation>
    <scope>NUCLEOTIDE SEQUENCE [LARGE SCALE GENOMIC DNA]</scope>
    <source>
        <strain evidence="3 4">CM134L-2</strain>
    </source>
</reference>
<name>A0A3S3PQ60_9SPHI</name>
<keyword evidence="4" id="KW-1185">Reference proteome</keyword>
<dbReference type="Gene3D" id="3.10.620.30">
    <property type="match status" value="1"/>
</dbReference>
<evidence type="ECO:0000259" key="2">
    <source>
        <dbReference type="Pfam" id="PF12969"/>
    </source>
</evidence>
<proteinExistence type="predicted"/>
<organism evidence="3 4">
    <name type="scientific">Pedobacter chitinilyticus</name>
    <dbReference type="NCBI Taxonomy" id="2233776"/>
    <lineage>
        <taxon>Bacteria</taxon>
        <taxon>Pseudomonadati</taxon>
        <taxon>Bacteroidota</taxon>
        <taxon>Sphingobacteriia</taxon>
        <taxon>Sphingobacteriales</taxon>
        <taxon>Sphingobacteriaceae</taxon>
        <taxon>Pedobacter</taxon>
    </lineage>
</organism>
<feature type="chain" id="PRO_5018688436" evidence="1">
    <location>
        <begin position="20"/>
        <end position="632"/>
    </location>
</feature>
<comment type="caution">
    <text evidence="3">The sequence shown here is derived from an EMBL/GenBank/DDBJ whole genome shotgun (WGS) entry which is preliminary data.</text>
</comment>
<gene>
    <name evidence="3" type="ORF">DPV69_03515</name>
</gene>
<dbReference type="AlphaFoldDB" id="A0A3S3PQ60"/>
<sequence length="632" mass="71243">MKKISLIVAFVAISSIANAQLYAVDSIPAPLKNKANAVVRESKTVVDMRSVTNVELNTTNAVTVFNKSGERYAQLALFYDKNTSIKSVKGEIYDEFGKQITKFSLSNFKDESAVSGFSLFEDSRVKYYIPQISSYPYTIVYTYEIRNKQNLVIPQWSPVPGFDIAVEKSSFQFLQSPIDEIRIHAINYQGASEELNYEKQKSLYWSVQGIKAIKKEAYAPNPETYFPSIKIAPVNFNYYNLKGAYTDWQGLGKITYDHLLKDRQALSPETIASIKDLVKDETSDRAKAKKIYEHFQKKTRYISVQIGIGGLQPIKASDVDRLGYGDCKALVNYMQSLLNVAGIESYYCVVEAGEEKTDLIPSFASMEQGNHIILCLPLKGDTTWLECTSQDAPFGYLGSFTDDRWVLACTKDGGKLMKTPKFEAITSRQIRIAKLSLSKNGTVEGVVNTTFDGSQFDNHAYLLTKSAIERERALKYIYDINNIEFKEISLSANKDMPLFTEKLGIDIDKYGHANNDKLQIRPNLFNVKRDVPASRNRTLPLELKRGYTDIDSISFTLGEGIVPIVIPKTMKTETKFGTYEAEIKMLGGQLVYSRKLVMRDGIFGANDYEAFESFVNEIANYDSLKLTLALKK</sequence>
<dbReference type="InterPro" id="IPR038765">
    <property type="entry name" value="Papain-like_cys_pep_sf"/>
</dbReference>